<evidence type="ECO:0000256" key="20">
    <source>
        <dbReference type="ARBA" id="ARBA00078271"/>
    </source>
</evidence>
<evidence type="ECO:0000256" key="2">
    <source>
        <dbReference type="ARBA" id="ARBA00004496"/>
    </source>
</evidence>
<dbReference type="OMA" id="EAGYCCH"/>
<evidence type="ECO:0000313" key="25">
    <source>
        <dbReference type="Proteomes" id="UP000002279"/>
    </source>
</evidence>
<protein>
    <recommendedName>
        <fullName evidence="18">Zinc finger protein GLIS2</fullName>
    </recommendedName>
    <alternativeName>
        <fullName evidence="20">GLI-similar 2</fullName>
    </alternativeName>
    <alternativeName>
        <fullName evidence="19">Neuronal Krueppel-like protein</fullName>
    </alternativeName>
</protein>
<dbReference type="Gene3D" id="3.30.160.60">
    <property type="entry name" value="Classic Zinc Finger"/>
    <property type="match status" value="5"/>
</dbReference>
<dbReference type="GO" id="GO:0000122">
    <property type="term" value="P:negative regulation of transcription by RNA polymerase II"/>
    <property type="evidence" value="ECO:0000318"/>
    <property type="project" value="GO_Central"/>
</dbReference>
<evidence type="ECO:0000256" key="11">
    <source>
        <dbReference type="ARBA" id="ARBA00022833"/>
    </source>
</evidence>
<dbReference type="FunFam" id="3.30.160.60:FF:000532">
    <property type="entry name" value="GLIS family zinc finger 2"/>
    <property type="match status" value="1"/>
</dbReference>
<dbReference type="FunFam" id="3.30.160.60:FF:000019">
    <property type="entry name" value="GLI family zinc finger 3"/>
    <property type="match status" value="1"/>
</dbReference>
<evidence type="ECO:0000313" key="24">
    <source>
        <dbReference type="Ensembl" id="ENSOANP00000016472.2"/>
    </source>
</evidence>
<feature type="domain" description="C2H2-type" evidence="23">
    <location>
        <begin position="318"/>
        <end position="347"/>
    </location>
</feature>
<name>F6ZIC5_ORNAN</name>
<dbReference type="InterPro" id="IPR056436">
    <property type="entry name" value="Znf-C2H2_ZIC1-5/GLI1-3-like"/>
</dbReference>
<dbReference type="FunFam" id="3.30.160.60:FF:000359">
    <property type="entry name" value="GLIS family zinc finger 2"/>
    <property type="match status" value="1"/>
</dbReference>
<feature type="region of interest" description="Disordered" evidence="22">
    <location>
        <begin position="503"/>
        <end position="567"/>
    </location>
</feature>
<dbReference type="GO" id="GO:0000981">
    <property type="term" value="F:DNA-binding transcription factor activity, RNA polymerase II-specific"/>
    <property type="evidence" value="ECO:0000318"/>
    <property type="project" value="GO_Central"/>
</dbReference>
<dbReference type="PROSITE" id="PS50157">
    <property type="entry name" value="ZINC_FINGER_C2H2_2"/>
    <property type="match status" value="4"/>
</dbReference>
<evidence type="ECO:0000256" key="18">
    <source>
        <dbReference type="ARBA" id="ARBA00072781"/>
    </source>
</evidence>
<dbReference type="GO" id="GO:0008270">
    <property type="term" value="F:zinc ion binding"/>
    <property type="evidence" value="ECO:0007669"/>
    <property type="project" value="UniProtKB-KW"/>
</dbReference>
<evidence type="ECO:0000256" key="16">
    <source>
        <dbReference type="ARBA" id="ARBA00023163"/>
    </source>
</evidence>
<evidence type="ECO:0000256" key="15">
    <source>
        <dbReference type="ARBA" id="ARBA00023159"/>
    </source>
</evidence>
<feature type="domain" description="C2H2-type" evidence="23">
    <location>
        <begin position="290"/>
        <end position="317"/>
    </location>
</feature>
<accession>F6ZIC5</accession>
<dbReference type="Bgee" id="ENSOANG00000010385">
    <property type="expression patterns" value="Expressed in cerebellum and 6 other cell types or tissues"/>
</dbReference>
<evidence type="ECO:0000256" key="19">
    <source>
        <dbReference type="ARBA" id="ARBA00077890"/>
    </source>
</evidence>
<evidence type="ECO:0000256" key="22">
    <source>
        <dbReference type="SAM" id="MobiDB-lite"/>
    </source>
</evidence>
<dbReference type="GO" id="GO:0045879">
    <property type="term" value="P:negative regulation of smoothened signaling pathway"/>
    <property type="evidence" value="ECO:0007669"/>
    <property type="project" value="Ensembl"/>
</dbReference>
<sequence length="584" mass="62184">MEKAARANSMGVLDLGLPVPLLSDWEPSHNAAPLLPAGPARELPCLPLPGPSTTGTMHSLDEPLDLKLSITKLRAAREKRERVLGVTRHRALHRDLSLINNGPSRASPSPPPAGFLLNPKFPDKGDGRFSAAPLVDLSLSPPSGLDSPGGSTSLSPERQGNGDLPLSAAHDFQSLRYIDGVPSSFQFFLPLNPGGALHLPSSSFLTPPKEKRLSPELSLQKQLVCRWAKCNQLFDLLQDLVDHVNDFHVKPEKDAGYCCHWEGCARHGRGFNARYKMLIHIRTHTNEKPHRCPTCNKSFSRLENLKIHNRSHTGEKPYICPYEGCNKRYSNSSDRFKHTRTHYVDKPYYCKMPGCHKRYTDPSSLRKHIKAHGHFVSHEQQELLKLRPPPKPPLPPGDTPYVSGAQLIIPNPAALFGGPGLPGLGGPLPLPLAPAPLDLSALACGGVGSGAAAAAAAAALTGLPSPVLSLNRGPLNLAKNPLLPSPFGAGGLGLPVVSLVAGRPEAERGRGGRKTPGPEGRRDSAERTEGGGRPRPGPDGLPLLPGTVLDLSTGVGSGSSPEALPPGWVVIPPGSVLLKPAVVS</sequence>
<evidence type="ECO:0000256" key="7">
    <source>
        <dbReference type="ARBA" id="ARBA00022723"/>
    </source>
</evidence>
<proteinExistence type="inferred from homology"/>
<dbReference type="Ensembl" id="ENSOANT00000016475.2">
    <property type="protein sequence ID" value="ENSOANP00000016472.2"/>
    <property type="gene ID" value="ENSOANG00000010385.2"/>
</dbReference>
<dbReference type="GO" id="GO:0045944">
    <property type="term" value="P:positive regulation of transcription by RNA polymerase II"/>
    <property type="evidence" value="ECO:0000318"/>
    <property type="project" value="GO_Central"/>
</dbReference>
<feature type="domain" description="C2H2-type" evidence="23">
    <location>
        <begin position="257"/>
        <end position="289"/>
    </location>
</feature>
<dbReference type="GeneTree" id="ENSGT00940000158383"/>
<dbReference type="GO" id="GO:0007417">
    <property type="term" value="P:central nervous system development"/>
    <property type="evidence" value="ECO:0000318"/>
    <property type="project" value="GO_Central"/>
</dbReference>
<keyword evidence="7" id="KW-0479">Metal-binding</keyword>
<evidence type="ECO:0000259" key="23">
    <source>
        <dbReference type="PROSITE" id="PS50157"/>
    </source>
</evidence>
<keyword evidence="5" id="KW-0963">Cytoplasm</keyword>
<keyword evidence="4" id="KW-0217">Developmental protein</keyword>
<keyword evidence="17" id="KW-0539">Nucleus</keyword>
<keyword evidence="15" id="KW-0010">Activator</keyword>
<feature type="compositionally biased region" description="Low complexity" evidence="22">
    <location>
        <begin position="140"/>
        <end position="156"/>
    </location>
</feature>
<feature type="region of interest" description="Disordered" evidence="22">
    <location>
        <begin position="97"/>
        <end position="121"/>
    </location>
</feature>
<evidence type="ECO:0000256" key="10">
    <source>
        <dbReference type="ARBA" id="ARBA00022782"/>
    </source>
</evidence>
<dbReference type="GO" id="GO:0061484">
    <property type="term" value="P:hematopoietic stem cell homeostasis"/>
    <property type="evidence" value="ECO:0007669"/>
    <property type="project" value="Ensembl"/>
</dbReference>
<dbReference type="PROSITE" id="PS00028">
    <property type="entry name" value="ZINC_FINGER_C2H2_1"/>
    <property type="match status" value="3"/>
</dbReference>
<evidence type="ECO:0000256" key="9">
    <source>
        <dbReference type="ARBA" id="ARBA00022771"/>
    </source>
</evidence>
<dbReference type="GO" id="GO:0061005">
    <property type="term" value="P:cell differentiation involved in kidney development"/>
    <property type="evidence" value="ECO:0007669"/>
    <property type="project" value="Ensembl"/>
</dbReference>
<keyword evidence="14" id="KW-0238">DNA-binding</keyword>
<dbReference type="SUPFAM" id="SSF57667">
    <property type="entry name" value="beta-beta-alpha zinc fingers"/>
    <property type="match status" value="3"/>
</dbReference>
<dbReference type="Pfam" id="PF23561">
    <property type="entry name" value="zf-C2H2_15"/>
    <property type="match status" value="1"/>
</dbReference>
<comment type="similarity">
    <text evidence="3">Belongs to the GLI C2H2-type zinc-finger protein family.</text>
</comment>
<dbReference type="FunFam" id="3.30.160.60:FF:000357">
    <property type="entry name" value="GLIS family zinc finger 2"/>
    <property type="match status" value="1"/>
</dbReference>
<dbReference type="GO" id="GO:0097730">
    <property type="term" value="C:non-motile cilium"/>
    <property type="evidence" value="ECO:0007669"/>
    <property type="project" value="Ensembl"/>
</dbReference>
<dbReference type="AlphaFoldDB" id="F6ZIC5"/>
<reference evidence="24" key="2">
    <citation type="submission" date="2025-08" db="UniProtKB">
        <authorList>
            <consortium name="Ensembl"/>
        </authorList>
    </citation>
    <scope>IDENTIFICATION</scope>
    <source>
        <strain evidence="24">Glennie</strain>
    </source>
</reference>
<keyword evidence="6" id="KW-0678">Repressor</keyword>
<dbReference type="GO" id="GO:0000978">
    <property type="term" value="F:RNA polymerase II cis-regulatory region sequence-specific DNA binding"/>
    <property type="evidence" value="ECO:0000318"/>
    <property type="project" value="GO_Central"/>
</dbReference>
<dbReference type="PANTHER" id="PTHR45718">
    <property type="entry name" value="TRANSCRIPTIONAL ACTIVATOR CUBITUS INTERRUPTUS"/>
    <property type="match status" value="1"/>
</dbReference>
<keyword evidence="9 21" id="KW-0863">Zinc-finger</keyword>
<dbReference type="GO" id="GO:0001228">
    <property type="term" value="F:DNA-binding transcription activator activity, RNA polymerase II-specific"/>
    <property type="evidence" value="ECO:0007669"/>
    <property type="project" value="Ensembl"/>
</dbReference>
<gene>
    <name evidence="24" type="primary">GLIS2</name>
</gene>
<dbReference type="GO" id="GO:0005737">
    <property type="term" value="C:cytoplasm"/>
    <property type="evidence" value="ECO:0007669"/>
    <property type="project" value="UniProtKB-SubCell"/>
</dbReference>
<feature type="domain" description="C2H2-type" evidence="23">
    <location>
        <begin position="348"/>
        <end position="372"/>
    </location>
</feature>
<organism evidence="24 25">
    <name type="scientific">Ornithorhynchus anatinus</name>
    <name type="common">Duckbill platypus</name>
    <dbReference type="NCBI Taxonomy" id="9258"/>
    <lineage>
        <taxon>Eukaryota</taxon>
        <taxon>Metazoa</taxon>
        <taxon>Chordata</taxon>
        <taxon>Craniata</taxon>
        <taxon>Vertebrata</taxon>
        <taxon>Euteleostomi</taxon>
        <taxon>Mammalia</taxon>
        <taxon>Monotremata</taxon>
        <taxon>Ornithorhynchidae</taxon>
        <taxon>Ornithorhynchus</taxon>
    </lineage>
</organism>
<keyword evidence="11" id="KW-0862">Zinc</keyword>
<evidence type="ECO:0000256" key="21">
    <source>
        <dbReference type="PROSITE-ProRule" id="PRU00042"/>
    </source>
</evidence>
<dbReference type="Proteomes" id="UP000002279">
    <property type="component" value="Chromosome 2"/>
</dbReference>
<evidence type="ECO:0000256" key="17">
    <source>
        <dbReference type="ARBA" id="ARBA00023242"/>
    </source>
</evidence>
<evidence type="ECO:0000256" key="6">
    <source>
        <dbReference type="ARBA" id="ARBA00022491"/>
    </source>
</evidence>
<dbReference type="Pfam" id="PF00096">
    <property type="entry name" value="zf-C2H2"/>
    <property type="match status" value="3"/>
</dbReference>
<keyword evidence="12" id="KW-0524">Neurogenesis</keyword>
<dbReference type="FunFam" id="3.30.160.60:FF:000310">
    <property type="entry name" value="GLIS family zinc finger 2"/>
    <property type="match status" value="1"/>
</dbReference>
<keyword evidence="8" id="KW-0677">Repeat</keyword>
<dbReference type="SMART" id="SM00355">
    <property type="entry name" value="ZnF_C2H2"/>
    <property type="match status" value="5"/>
</dbReference>
<reference evidence="24" key="3">
    <citation type="submission" date="2025-09" db="UniProtKB">
        <authorList>
            <consortium name="Ensembl"/>
        </authorList>
    </citation>
    <scope>IDENTIFICATION</scope>
    <source>
        <strain evidence="24">Glennie</strain>
    </source>
</reference>
<dbReference type="HOGENOM" id="CLU_031801_1_0_1"/>
<evidence type="ECO:0000256" key="3">
    <source>
        <dbReference type="ARBA" id="ARBA00010831"/>
    </source>
</evidence>
<feature type="compositionally biased region" description="Low complexity" evidence="22">
    <location>
        <begin position="538"/>
        <end position="551"/>
    </location>
</feature>
<keyword evidence="10" id="KW-0221">Differentiation</keyword>
<dbReference type="FunCoup" id="F6ZIC5">
    <property type="interactions" value="1445"/>
</dbReference>
<evidence type="ECO:0000256" key="8">
    <source>
        <dbReference type="ARBA" id="ARBA00022737"/>
    </source>
</evidence>
<evidence type="ECO:0000256" key="12">
    <source>
        <dbReference type="ARBA" id="ARBA00022902"/>
    </source>
</evidence>
<evidence type="ECO:0000256" key="5">
    <source>
        <dbReference type="ARBA" id="ARBA00022490"/>
    </source>
</evidence>
<feature type="compositionally biased region" description="Basic and acidic residues" evidence="22">
    <location>
        <begin position="519"/>
        <end position="532"/>
    </location>
</feature>
<dbReference type="InterPro" id="IPR036236">
    <property type="entry name" value="Znf_C2H2_sf"/>
</dbReference>
<dbReference type="GO" id="GO:0005634">
    <property type="term" value="C:nucleus"/>
    <property type="evidence" value="ECO:0000318"/>
    <property type="project" value="GO_Central"/>
</dbReference>
<comment type="subcellular location">
    <subcellularLocation>
        <location evidence="2">Cytoplasm</location>
    </subcellularLocation>
    <subcellularLocation>
        <location evidence="1">Nucleus speckle</location>
    </subcellularLocation>
</comment>
<dbReference type="GO" id="GO:0016607">
    <property type="term" value="C:nuclear speck"/>
    <property type="evidence" value="ECO:0007669"/>
    <property type="project" value="UniProtKB-SubCell"/>
</dbReference>
<dbReference type="STRING" id="9258.ENSOANP00000016472"/>
<dbReference type="PANTHER" id="PTHR45718:SF8">
    <property type="entry name" value="GLIS FAMILY ZINC FINGER 2"/>
    <property type="match status" value="1"/>
</dbReference>
<keyword evidence="13" id="KW-0805">Transcription regulation</keyword>
<keyword evidence="16" id="KW-0804">Transcription</keyword>
<dbReference type="GO" id="GO:0001227">
    <property type="term" value="F:DNA-binding transcription repressor activity, RNA polymerase II-specific"/>
    <property type="evidence" value="ECO:0007669"/>
    <property type="project" value="Ensembl"/>
</dbReference>
<evidence type="ECO:0000256" key="1">
    <source>
        <dbReference type="ARBA" id="ARBA00004324"/>
    </source>
</evidence>
<dbReference type="GO" id="GO:1900182">
    <property type="term" value="P:positive regulation of protein localization to nucleus"/>
    <property type="evidence" value="ECO:0007669"/>
    <property type="project" value="Ensembl"/>
</dbReference>
<evidence type="ECO:0000256" key="14">
    <source>
        <dbReference type="ARBA" id="ARBA00023125"/>
    </source>
</evidence>
<feature type="region of interest" description="Disordered" evidence="22">
    <location>
        <begin position="140"/>
        <end position="166"/>
    </location>
</feature>
<dbReference type="InterPro" id="IPR013087">
    <property type="entry name" value="Znf_C2H2_type"/>
</dbReference>
<evidence type="ECO:0000256" key="13">
    <source>
        <dbReference type="ARBA" id="ARBA00023015"/>
    </source>
</evidence>
<evidence type="ECO:0000256" key="4">
    <source>
        <dbReference type="ARBA" id="ARBA00022473"/>
    </source>
</evidence>
<dbReference type="eggNOG" id="KOG1721">
    <property type="taxonomic scope" value="Eukaryota"/>
</dbReference>
<keyword evidence="25" id="KW-1185">Reference proteome</keyword>
<dbReference type="InterPro" id="IPR043359">
    <property type="entry name" value="GLI-like"/>
</dbReference>
<reference evidence="24 25" key="1">
    <citation type="journal article" date="2008" name="Nature">
        <title>Genome analysis of the platypus reveals unique signatures of evolution.</title>
        <authorList>
            <person name="Warren W.C."/>
            <person name="Hillier L.W."/>
            <person name="Marshall Graves J.A."/>
            <person name="Birney E."/>
            <person name="Ponting C.P."/>
            <person name="Grutzner F."/>
            <person name="Belov K."/>
            <person name="Miller W."/>
            <person name="Clarke L."/>
            <person name="Chinwalla A.T."/>
            <person name="Yang S.P."/>
            <person name="Heger A."/>
            <person name="Locke D.P."/>
            <person name="Miethke P."/>
            <person name="Waters P.D."/>
            <person name="Veyrunes F."/>
            <person name="Fulton L."/>
            <person name="Fulton B."/>
            <person name="Graves T."/>
            <person name="Wallis J."/>
            <person name="Puente X.S."/>
            <person name="Lopez-Otin C."/>
            <person name="Ordonez G.R."/>
            <person name="Eichler E.E."/>
            <person name="Chen L."/>
            <person name="Cheng Z."/>
            <person name="Deakin J.E."/>
            <person name="Alsop A."/>
            <person name="Thompson K."/>
            <person name="Kirby P."/>
            <person name="Papenfuss A.T."/>
            <person name="Wakefield M.J."/>
            <person name="Olender T."/>
            <person name="Lancet D."/>
            <person name="Huttley G.A."/>
            <person name="Smit A.F."/>
            <person name="Pask A."/>
            <person name="Temple-Smith P."/>
            <person name="Batzer M.A."/>
            <person name="Walker J.A."/>
            <person name="Konkel M.K."/>
            <person name="Harris R.S."/>
            <person name="Whittington C.M."/>
            <person name="Wong E.S."/>
            <person name="Gemmell N.J."/>
            <person name="Buschiazzo E."/>
            <person name="Vargas Jentzsch I.M."/>
            <person name="Merkel A."/>
            <person name="Schmitz J."/>
            <person name="Zemann A."/>
            <person name="Churakov G."/>
            <person name="Kriegs J.O."/>
            <person name="Brosius J."/>
            <person name="Murchison E.P."/>
            <person name="Sachidanandam R."/>
            <person name="Smith C."/>
            <person name="Hannon G.J."/>
            <person name="Tsend-Ayush E."/>
            <person name="McMillan D."/>
            <person name="Attenborough R."/>
            <person name="Rens W."/>
            <person name="Ferguson-Smith M."/>
            <person name="Lefevre C.M."/>
            <person name="Sharp J.A."/>
            <person name="Nicholas K.R."/>
            <person name="Ray D.A."/>
            <person name="Kube M."/>
            <person name="Reinhardt R."/>
            <person name="Pringle T.H."/>
            <person name="Taylor J."/>
            <person name="Jones R.C."/>
            <person name="Nixon B."/>
            <person name="Dacheux J.L."/>
            <person name="Niwa H."/>
            <person name="Sekita Y."/>
            <person name="Huang X."/>
            <person name="Stark A."/>
            <person name="Kheradpour P."/>
            <person name="Kellis M."/>
            <person name="Flicek P."/>
            <person name="Chen Y."/>
            <person name="Webber C."/>
            <person name="Hardison R."/>
            <person name="Nelson J."/>
            <person name="Hallsworth-Pepin K."/>
            <person name="Delehaunty K."/>
            <person name="Markovic C."/>
            <person name="Minx P."/>
            <person name="Feng Y."/>
            <person name="Kremitzki C."/>
            <person name="Mitreva M."/>
            <person name="Glasscock J."/>
            <person name="Wylie T."/>
            <person name="Wohldmann P."/>
            <person name="Thiru P."/>
            <person name="Nhan M.N."/>
            <person name="Pohl C.S."/>
            <person name="Smith S.M."/>
            <person name="Hou S."/>
            <person name="Nefedov M."/>
            <person name="de Jong P.J."/>
            <person name="Renfree M.B."/>
            <person name="Mardis E.R."/>
            <person name="Wilson R.K."/>
        </authorList>
    </citation>
    <scope>NUCLEOTIDE SEQUENCE [LARGE SCALE GENOMIC DNA]</scope>
    <source>
        <strain evidence="24 25">Glennie</strain>
    </source>
</reference>
<dbReference type="InParanoid" id="F6ZIC5"/>